<dbReference type="PANTHER" id="PTHR47664:SF1">
    <property type="entry name" value="CHROMOSOME UNDETERMINED SCAFFOLD_14, WHOLE GENOME SHOTGUN SEQUENCE"/>
    <property type="match status" value="1"/>
</dbReference>
<dbReference type="PANTHER" id="PTHR47664">
    <property type="entry name" value="NLPC_P60 DOMAIN-CONTAINING PROTEIN"/>
    <property type="match status" value="1"/>
</dbReference>
<evidence type="ECO:0000256" key="5">
    <source>
        <dbReference type="SAM" id="MobiDB-lite"/>
    </source>
</evidence>
<dbReference type="EMBL" id="CDMZ01002404">
    <property type="protein sequence ID" value="CEM42206.1"/>
    <property type="molecule type" value="Genomic_DNA"/>
</dbReference>
<keyword evidence="3" id="KW-0378">Hydrolase</keyword>
<dbReference type="PROSITE" id="PS51935">
    <property type="entry name" value="NLPC_P60"/>
    <property type="match status" value="1"/>
</dbReference>
<keyword evidence="2" id="KW-0645">Protease</keyword>
<feature type="compositionally biased region" description="Basic and acidic residues" evidence="5">
    <location>
        <begin position="27"/>
        <end position="50"/>
    </location>
</feature>
<evidence type="ECO:0000256" key="1">
    <source>
        <dbReference type="ARBA" id="ARBA00007074"/>
    </source>
</evidence>
<dbReference type="Gene3D" id="3.90.1720.10">
    <property type="entry name" value="endopeptidase domain like (from Nostoc punctiforme)"/>
    <property type="match status" value="1"/>
</dbReference>
<evidence type="ECO:0000259" key="6">
    <source>
        <dbReference type="PROSITE" id="PS51935"/>
    </source>
</evidence>
<reference evidence="7" key="1">
    <citation type="submission" date="2014-11" db="EMBL/GenBank/DDBJ databases">
        <authorList>
            <person name="Otto D Thomas"/>
            <person name="Naeem Raeece"/>
        </authorList>
    </citation>
    <scope>NUCLEOTIDE SEQUENCE</scope>
</reference>
<accession>A0A0G4HE96</accession>
<evidence type="ECO:0000256" key="4">
    <source>
        <dbReference type="ARBA" id="ARBA00022807"/>
    </source>
</evidence>
<evidence type="ECO:0000256" key="2">
    <source>
        <dbReference type="ARBA" id="ARBA00022670"/>
    </source>
</evidence>
<name>A0A0G4HE96_9ALVE</name>
<sequence length="255" mass="28980">MSSPSRGGSARGAGKDTERLKNIGKADAGDKKKQEPHRGDEEVVGAKEEEGLNNDGATQNLQDSFRKFRESRLAERRRASKEIDRKDPDRKARLRKAFVEQCKNYLGVPYAQRFHEPGTPEHQSPVFLDCCALVRRVLDDLSDDFGFRVGRWNQAYQFDTLPRALSFEQMEPGDLVFYSGVYYNSEARKQKHDMVHVEVGRSIDDWLEGRCEVHCAEHKQIWNASAPWKPSAKSIFWSSPDAEDADLGECCGLEV</sequence>
<feature type="region of interest" description="Disordered" evidence="5">
    <location>
        <begin position="1"/>
        <end position="65"/>
    </location>
</feature>
<evidence type="ECO:0000313" key="7">
    <source>
        <dbReference type="EMBL" id="CEM42206.1"/>
    </source>
</evidence>
<keyword evidence="4" id="KW-0788">Thiol protease</keyword>
<dbReference type="InterPro" id="IPR038765">
    <property type="entry name" value="Papain-like_cys_pep_sf"/>
</dbReference>
<dbReference type="AlphaFoldDB" id="A0A0G4HE96"/>
<evidence type="ECO:0000256" key="3">
    <source>
        <dbReference type="ARBA" id="ARBA00022801"/>
    </source>
</evidence>
<protein>
    <recommendedName>
        <fullName evidence="6">NlpC/P60 domain-containing protein</fullName>
    </recommendedName>
</protein>
<dbReference type="InterPro" id="IPR000064">
    <property type="entry name" value="NLP_P60_dom"/>
</dbReference>
<proteinExistence type="inferred from homology"/>
<dbReference type="GO" id="GO:0008234">
    <property type="term" value="F:cysteine-type peptidase activity"/>
    <property type="evidence" value="ECO:0007669"/>
    <property type="project" value="UniProtKB-KW"/>
</dbReference>
<organism evidence="7">
    <name type="scientific">Chromera velia CCMP2878</name>
    <dbReference type="NCBI Taxonomy" id="1169474"/>
    <lineage>
        <taxon>Eukaryota</taxon>
        <taxon>Sar</taxon>
        <taxon>Alveolata</taxon>
        <taxon>Colpodellida</taxon>
        <taxon>Chromeraceae</taxon>
        <taxon>Chromera</taxon>
    </lineage>
</organism>
<gene>
    <name evidence="7" type="ORF">Cvel_26596</name>
</gene>
<feature type="domain" description="NlpC/P60" evidence="6">
    <location>
        <begin position="92"/>
        <end position="239"/>
    </location>
</feature>
<dbReference type="SUPFAM" id="SSF54001">
    <property type="entry name" value="Cysteine proteinases"/>
    <property type="match status" value="1"/>
</dbReference>
<comment type="similarity">
    <text evidence="1">Belongs to the peptidase C40 family.</text>
</comment>
<dbReference type="GO" id="GO:0006508">
    <property type="term" value="P:proteolysis"/>
    <property type="evidence" value="ECO:0007669"/>
    <property type="project" value="UniProtKB-KW"/>
</dbReference>
<feature type="non-terminal residue" evidence="7">
    <location>
        <position position="255"/>
    </location>
</feature>